<proteinExistence type="predicted"/>
<protein>
    <recommendedName>
        <fullName evidence="2">PKD-like domain-containing protein</fullName>
    </recommendedName>
</protein>
<dbReference type="RefSeq" id="WP_157589811.1">
    <property type="nucleotide sequence ID" value="NZ_WPIN01000019.1"/>
</dbReference>
<feature type="domain" description="PKD-like" evidence="2">
    <location>
        <begin position="231"/>
        <end position="301"/>
    </location>
</feature>
<accession>A0A7K1SMH8</accession>
<sequence length="492" mass="52786">MKRIILLAFVSFITTLSSFSQGLNNTSGAVCVNELSVFNYGRHCLNSNTRWTVTGGVFTENNSTSIDNTAITQHTVQWTSGVVPAGGYKITVEEYCPTVTYLTSGTFTGKIPNVEKITSGGFNDPNSLAVPCGSTANVTIYAYVNKAAGNQVQGDFDGTYSIGLPSGWSTISKSYQGISTYDGHDYYVYQIVLQPHATSAGNFSLRNTTSCSGVSQYSDQRYFTISRSAANYSITGGTLVCSTNTYSISDSYISSYSWSTSSNLYVSSGQGTGSPQVTYNLSNPGAGYVQASVSDACGNSNIVQTKNIYVGPPAHSITGPSSICLNNPETYDLTNNNIYEASTISWSSSSGNLSVYSANPIAYVTALATGSYYLNATGINACGSVTYNYLVTATDCGIMSKVSPNPAGNDLNVEFLNVDSAESLPDEIDLLPENSLIPVQVVNVKETYKNNKLGNNPSIQMNVKDIPRGIYYLHIYKQDQKTPVNRTRVILN</sequence>
<keyword evidence="4" id="KW-1185">Reference proteome</keyword>
<dbReference type="EMBL" id="WPIN01000019">
    <property type="protein sequence ID" value="MVM34999.1"/>
    <property type="molecule type" value="Genomic_DNA"/>
</dbReference>
<dbReference type="Pfam" id="PF19408">
    <property type="entry name" value="PKD_6"/>
    <property type="match status" value="1"/>
</dbReference>
<evidence type="ECO:0000256" key="1">
    <source>
        <dbReference type="SAM" id="SignalP"/>
    </source>
</evidence>
<name>A0A7K1SMH8_9BACT</name>
<feature type="chain" id="PRO_5029771846" description="PKD-like domain-containing protein" evidence="1">
    <location>
        <begin position="23"/>
        <end position="492"/>
    </location>
</feature>
<dbReference type="InterPro" id="IPR045829">
    <property type="entry name" value="PKD_6"/>
</dbReference>
<evidence type="ECO:0000313" key="3">
    <source>
        <dbReference type="EMBL" id="MVM34999.1"/>
    </source>
</evidence>
<organism evidence="3 4">
    <name type="scientific">Spirosoma arboris</name>
    <dbReference type="NCBI Taxonomy" id="2682092"/>
    <lineage>
        <taxon>Bacteria</taxon>
        <taxon>Pseudomonadati</taxon>
        <taxon>Bacteroidota</taxon>
        <taxon>Cytophagia</taxon>
        <taxon>Cytophagales</taxon>
        <taxon>Cytophagaceae</taxon>
        <taxon>Spirosoma</taxon>
    </lineage>
</organism>
<gene>
    <name evidence="3" type="ORF">GO755_33535</name>
</gene>
<feature type="signal peptide" evidence="1">
    <location>
        <begin position="1"/>
        <end position="22"/>
    </location>
</feature>
<evidence type="ECO:0000313" key="4">
    <source>
        <dbReference type="Proteomes" id="UP000436006"/>
    </source>
</evidence>
<comment type="caution">
    <text evidence="3">The sequence shown here is derived from an EMBL/GenBank/DDBJ whole genome shotgun (WGS) entry which is preliminary data.</text>
</comment>
<dbReference type="Proteomes" id="UP000436006">
    <property type="component" value="Unassembled WGS sequence"/>
</dbReference>
<dbReference type="AlphaFoldDB" id="A0A7K1SMH8"/>
<reference evidence="3 4" key="1">
    <citation type="submission" date="2019-12" db="EMBL/GenBank/DDBJ databases">
        <title>Spirosoma sp. HMF4905 genome sequencing and assembly.</title>
        <authorList>
            <person name="Kang H."/>
            <person name="Cha I."/>
            <person name="Kim H."/>
            <person name="Joh K."/>
        </authorList>
    </citation>
    <scope>NUCLEOTIDE SEQUENCE [LARGE SCALE GENOMIC DNA]</scope>
    <source>
        <strain evidence="3 4">HMF4905</strain>
    </source>
</reference>
<evidence type="ECO:0000259" key="2">
    <source>
        <dbReference type="Pfam" id="PF19408"/>
    </source>
</evidence>
<keyword evidence="1" id="KW-0732">Signal</keyword>